<organism evidence="16">
    <name type="scientific">Apis mellifera</name>
    <name type="common">Honeybee</name>
    <dbReference type="NCBI Taxonomy" id="7460"/>
    <lineage>
        <taxon>Eukaryota</taxon>
        <taxon>Metazoa</taxon>
        <taxon>Ecdysozoa</taxon>
        <taxon>Arthropoda</taxon>
        <taxon>Hexapoda</taxon>
        <taxon>Insecta</taxon>
        <taxon>Pterygota</taxon>
        <taxon>Neoptera</taxon>
        <taxon>Endopterygota</taxon>
        <taxon>Hymenoptera</taxon>
        <taxon>Apocrita</taxon>
        <taxon>Aculeata</taxon>
        <taxon>Apoidea</taxon>
        <taxon>Anthophila</taxon>
        <taxon>Apidae</taxon>
        <taxon>Apis</taxon>
    </lineage>
</organism>
<dbReference type="GO" id="GO:0006364">
    <property type="term" value="P:rRNA processing"/>
    <property type="evidence" value="ECO:0007669"/>
    <property type="project" value="UniProtKB-UniRule"/>
</dbReference>
<evidence type="ECO:0000256" key="1">
    <source>
        <dbReference type="ARBA" id="ARBA00004604"/>
    </source>
</evidence>
<dbReference type="InterPro" id="IPR007823">
    <property type="entry name" value="RRP8"/>
</dbReference>
<dbReference type="RefSeq" id="XP_001120291.5">
    <property type="nucleotide sequence ID" value="XM_001120291.5"/>
</dbReference>
<keyword evidence="17" id="KW-1185">Reference proteome</keyword>
<evidence type="ECO:0000256" key="11">
    <source>
        <dbReference type="ARBA" id="ARBA00023163"/>
    </source>
</evidence>
<dbReference type="Proteomes" id="UP000005203">
    <property type="component" value="Linkage group LG6"/>
</dbReference>
<dbReference type="GO" id="GO:0005677">
    <property type="term" value="C:chromatin silencing complex"/>
    <property type="evidence" value="ECO:0007669"/>
    <property type="project" value="TreeGrafter"/>
</dbReference>
<evidence type="ECO:0000256" key="6">
    <source>
        <dbReference type="ARBA" id="ARBA00022603"/>
    </source>
</evidence>
<feature type="region of interest" description="Disordered" evidence="15">
    <location>
        <begin position="1"/>
        <end position="36"/>
    </location>
</feature>
<evidence type="ECO:0000256" key="2">
    <source>
        <dbReference type="ARBA" id="ARBA00006301"/>
    </source>
</evidence>
<accession>A0A7M7FYP0</accession>
<dbReference type="InterPro" id="IPR042036">
    <property type="entry name" value="RRP8_N"/>
</dbReference>
<dbReference type="EC" id="2.1.1.-" evidence="13"/>
<keyword evidence="4" id="KW-0678">Repressor</keyword>
<evidence type="ECO:0000256" key="10">
    <source>
        <dbReference type="ARBA" id="ARBA00023015"/>
    </source>
</evidence>
<gene>
    <name evidence="18" type="primary">LOC724435</name>
</gene>
<dbReference type="EnsemblMetazoa" id="XM_001120291">
    <property type="protein sequence ID" value="XP_001120291"/>
    <property type="gene ID" value="LOC724435"/>
</dbReference>
<dbReference type="SUPFAM" id="SSF53335">
    <property type="entry name" value="S-adenosyl-L-methionine-dependent methyltransferases"/>
    <property type="match status" value="1"/>
</dbReference>
<keyword evidence="14" id="KW-0175">Coiled coil</keyword>
<dbReference type="FunFam" id="1.10.10.2150:FF:000001">
    <property type="entry name" value="Ribosomal RNA-processing protein 8"/>
    <property type="match status" value="1"/>
</dbReference>
<dbReference type="InterPro" id="IPR029063">
    <property type="entry name" value="SAM-dependent_MTases_sf"/>
</dbReference>
<proteinExistence type="inferred from homology"/>
<dbReference type="GO" id="GO:0032259">
    <property type="term" value="P:methylation"/>
    <property type="evidence" value="ECO:0007669"/>
    <property type="project" value="UniProtKB-KW"/>
</dbReference>
<dbReference type="PANTHER" id="PTHR12787:SF0">
    <property type="entry name" value="RIBOSOMAL RNA-PROCESSING PROTEIN 8"/>
    <property type="match status" value="1"/>
</dbReference>
<keyword evidence="9" id="KW-0156">Chromatin regulator</keyword>
<evidence type="ECO:0000256" key="12">
    <source>
        <dbReference type="ARBA" id="ARBA00023242"/>
    </source>
</evidence>
<dbReference type="AlphaFoldDB" id="A0A7M7FYP0"/>
<evidence type="ECO:0000256" key="4">
    <source>
        <dbReference type="ARBA" id="ARBA00022491"/>
    </source>
</evidence>
<feature type="coiled-coil region" evidence="14">
    <location>
        <begin position="173"/>
        <end position="200"/>
    </location>
</feature>
<evidence type="ECO:0000256" key="14">
    <source>
        <dbReference type="SAM" id="Coils"/>
    </source>
</evidence>
<keyword evidence="11" id="KW-0804">Transcription</keyword>
<dbReference type="GO" id="GO:0046015">
    <property type="term" value="P:regulation of transcription by glucose"/>
    <property type="evidence" value="ECO:0007669"/>
    <property type="project" value="TreeGrafter"/>
</dbReference>
<keyword evidence="12 13" id="KW-0539">Nucleus</keyword>
<evidence type="ECO:0000256" key="5">
    <source>
        <dbReference type="ARBA" id="ARBA00022552"/>
    </source>
</evidence>
<dbReference type="GO" id="GO:0042149">
    <property type="term" value="P:cellular response to glucose starvation"/>
    <property type="evidence" value="ECO:0007669"/>
    <property type="project" value="TreeGrafter"/>
</dbReference>
<dbReference type="OrthoDB" id="10258825at2759"/>
<dbReference type="Gene3D" id="3.40.50.150">
    <property type="entry name" value="Vaccinia Virus protein VP39"/>
    <property type="match status" value="1"/>
</dbReference>
<comment type="subcellular location">
    <subcellularLocation>
        <location evidence="1 13">Nucleus</location>
        <location evidence="1 13">Nucleolus</location>
    </subcellularLocation>
</comment>
<name>A0A7M7FYP0_APIME</name>
<dbReference type="GO" id="GO:0008168">
    <property type="term" value="F:methyltransferase activity"/>
    <property type="evidence" value="ECO:0007669"/>
    <property type="project" value="UniProtKB-KW"/>
</dbReference>
<keyword evidence="5 13" id="KW-0698">rRNA processing</keyword>
<dbReference type="GO" id="GO:0000183">
    <property type="term" value="P:rDNA heterochromatin formation"/>
    <property type="evidence" value="ECO:0007669"/>
    <property type="project" value="TreeGrafter"/>
</dbReference>
<keyword evidence="6 13" id="KW-0489">Methyltransferase</keyword>
<accession>A0A8B6XDV3</accession>
<reference evidence="16" key="1">
    <citation type="submission" date="2021-01" db="UniProtKB">
        <authorList>
            <consortium name="EnsemblMetazoa"/>
        </authorList>
    </citation>
    <scope>IDENTIFICATION</scope>
    <source>
        <strain evidence="16">DH4</strain>
    </source>
</reference>
<dbReference type="KEGG" id="ame:724435"/>
<evidence type="ECO:0000256" key="13">
    <source>
        <dbReference type="RuleBase" id="RU365074"/>
    </source>
</evidence>
<sequence length="478" mass="56538">MIEKMKKNISNTKKINKNISEKKNCQKKKLTNDEDKHKSTIVKNKNLKFKNKSTKNKLFKKVKQIYKNNENHNSINFLNSDVMKVDTKIDIKNKRKSKLIKKVQNKKKQQIDDKKQYQKNLEEKNKISDQIENKINNNNKFIKKTKTKHIESEMEQRNNEPAKLNSMLQKKQKQKLNNKLTKLNLILRKKQKREQKLNNKVINLNSILKKKIKQNKNKFSDSSKKNNSETSLKQYNLEKLLSKDNKQEEQKKKKVKEKPQSLRDRMMTKLRASRFRYLNETLYNNESSESKKYFKNDPDAFKAYHEGYKQQIEQWPLNPLDVIISSIKKIPKQYIIADFGCGEARLAATVPNKVHSFDFISLNENVTACDITHTPLLTSGVDVVVFCLSLMGTNLKDYIIEANRVLKKDGILKIAEVESRFEHIEDFIKVINSYGFKNTWKDLSHNLFYFLDFKKERDINNRNKLPLISLKPCLYKKR</sequence>
<comment type="similarity">
    <text evidence="2 13">Belongs to the methyltransferase superfamily. RRP8 family.</text>
</comment>
<dbReference type="PANTHER" id="PTHR12787">
    <property type="entry name" value="RIBOSOMAL RNA-PROCESSING PROTEIN 8"/>
    <property type="match status" value="1"/>
</dbReference>
<evidence type="ECO:0000313" key="16">
    <source>
        <dbReference type="EnsemblMetazoa" id="XP_001120291"/>
    </source>
</evidence>
<keyword evidence="8 13" id="KW-0949">S-adenosyl-L-methionine</keyword>
<evidence type="ECO:0000256" key="9">
    <source>
        <dbReference type="ARBA" id="ARBA00022853"/>
    </source>
</evidence>
<dbReference type="GO" id="GO:0033553">
    <property type="term" value="C:rDNA heterochromatin"/>
    <property type="evidence" value="ECO:0007669"/>
    <property type="project" value="TreeGrafter"/>
</dbReference>
<evidence type="ECO:0000256" key="7">
    <source>
        <dbReference type="ARBA" id="ARBA00022679"/>
    </source>
</evidence>
<keyword evidence="7 13" id="KW-0808">Transferase</keyword>
<evidence type="ECO:0000256" key="15">
    <source>
        <dbReference type="SAM" id="MobiDB-lite"/>
    </source>
</evidence>
<evidence type="ECO:0000256" key="8">
    <source>
        <dbReference type="ARBA" id="ARBA00022691"/>
    </source>
</evidence>
<feature type="compositionally biased region" description="Basic and acidic residues" evidence="15">
    <location>
        <begin position="19"/>
        <end position="36"/>
    </location>
</feature>
<dbReference type="Pfam" id="PF05148">
    <property type="entry name" value="Methyltransf_8"/>
    <property type="match status" value="1"/>
</dbReference>
<reference evidence="18" key="2">
    <citation type="submission" date="2025-04" db="UniProtKB">
        <authorList>
            <consortium name="RefSeq"/>
        </authorList>
    </citation>
    <scope>IDENTIFICATION</scope>
    <source>
        <strain evidence="18">DH4</strain>
        <tissue evidence="18">Whole body</tissue>
    </source>
</reference>
<evidence type="ECO:0000313" key="17">
    <source>
        <dbReference type="Proteomes" id="UP000005203"/>
    </source>
</evidence>
<dbReference type="FunFam" id="3.40.50.150:FF:000068">
    <property type="entry name" value="Ribosomal RNA-processing protein 8"/>
    <property type="match status" value="1"/>
</dbReference>
<feature type="region of interest" description="Disordered" evidence="15">
    <location>
        <begin position="242"/>
        <end position="263"/>
    </location>
</feature>
<evidence type="ECO:0000256" key="3">
    <source>
        <dbReference type="ARBA" id="ARBA00020203"/>
    </source>
</evidence>
<feature type="coiled-coil region" evidence="14">
    <location>
        <begin position="100"/>
        <end position="134"/>
    </location>
</feature>
<dbReference type="GeneID" id="724435"/>
<dbReference type="GO" id="GO:0005730">
    <property type="term" value="C:nucleolus"/>
    <property type="evidence" value="ECO:0007669"/>
    <property type="project" value="UniProtKB-SubCell"/>
</dbReference>
<dbReference type="Gene3D" id="1.10.10.2150">
    <property type="entry name" value="Ribosomal RNA-processing protein 8, N-terminal domain"/>
    <property type="match status" value="1"/>
</dbReference>
<comment type="function">
    <text evidence="13">Probable methyltransferase required to silence rDNA.</text>
</comment>
<keyword evidence="10" id="KW-0805">Transcription regulation</keyword>
<evidence type="ECO:0000313" key="18">
    <source>
        <dbReference type="RefSeq" id="XP_001120291.5"/>
    </source>
</evidence>
<protein>
    <recommendedName>
        <fullName evidence="3 13">Ribosomal RNA-processing protein 8</fullName>
        <ecNumber evidence="13">2.1.1.-</ecNumber>
    </recommendedName>
</protein>